<dbReference type="Pfam" id="PF08241">
    <property type="entry name" value="Methyltransf_11"/>
    <property type="match status" value="1"/>
</dbReference>
<evidence type="ECO:0000259" key="1">
    <source>
        <dbReference type="Pfam" id="PF08241"/>
    </source>
</evidence>
<sequence>MINTDLLSADKDPMGAAITDYFKHHQADRLRVFSSLFDEDEIPVKELFRSERQMSPLERTALKMATGKILDAGAGSGCHTLALQEAGKEVHAIDISPLSVEVMKLRGVHHVTQTNLFDERFCDSYDTILMLMNGSGIIGKLENLPIFFLKMKQILRPGGCILMDSSDLRYLFEEEDGSFVIDLAGDYYGEVDFQMQYKDIKGDSFDWLYIDFQTLSLYAAENGFQAELIKEGEHYDYLARLSFQ</sequence>
<feature type="domain" description="Methyltransferase type 11" evidence="1">
    <location>
        <begin position="70"/>
        <end position="162"/>
    </location>
</feature>
<evidence type="ECO:0000313" key="3">
    <source>
        <dbReference type="Proteomes" id="UP000003416"/>
    </source>
</evidence>
<keyword evidence="3" id="KW-1185">Reference proteome</keyword>
<dbReference type="AlphaFoldDB" id="F3PSP4"/>
<dbReference type="GO" id="GO:0032259">
    <property type="term" value="P:methylation"/>
    <property type="evidence" value="ECO:0007669"/>
    <property type="project" value="UniProtKB-KW"/>
</dbReference>
<dbReference type="Gene3D" id="3.40.50.150">
    <property type="entry name" value="Vaccinia Virus protein VP39"/>
    <property type="match status" value="1"/>
</dbReference>
<dbReference type="RefSeq" id="WP_009125038.1">
    <property type="nucleotide sequence ID" value="NZ_GL882629.1"/>
</dbReference>
<name>F3PSP4_9BACE</name>
<gene>
    <name evidence="2" type="ORF">HMPREF9446_01756</name>
</gene>
<keyword evidence="2" id="KW-0489">Methyltransferase</keyword>
<keyword evidence="2" id="KW-0808">Transferase</keyword>
<reference evidence="2 3" key="1">
    <citation type="submission" date="2011-02" db="EMBL/GenBank/DDBJ databases">
        <authorList>
            <person name="Weinstock G."/>
            <person name="Sodergren E."/>
            <person name="Clifton S."/>
            <person name="Fulton L."/>
            <person name="Fulton B."/>
            <person name="Courtney L."/>
            <person name="Fronick C."/>
            <person name="Harrison M."/>
            <person name="Strong C."/>
            <person name="Farmer C."/>
            <person name="Delahaunty K."/>
            <person name="Markovic C."/>
            <person name="Hall O."/>
            <person name="Minx P."/>
            <person name="Tomlinson C."/>
            <person name="Mitreva M."/>
            <person name="Hou S."/>
            <person name="Chen J."/>
            <person name="Wollam A."/>
            <person name="Pepin K.H."/>
            <person name="Johnson M."/>
            <person name="Bhonagiri V."/>
            <person name="Zhang X."/>
            <person name="Suruliraj S."/>
            <person name="Warren W."/>
            <person name="Chinwalla A."/>
            <person name="Mardis E.R."/>
            <person name="Wilson R.K."/>
        </authorList>
    </citation>
    <scope>NUCLEOTIDE SEQUENCE [LARGE SCALE GENOMIC DNA]</scope>
    <source>
        <strain evidence="2 3">YIT 12057</strain>
    </source>
</reference>
<dbReference type="GO" id="GO:0008757">
    <property type="term" value="F:S-adenosylmethionine-dependent methyltransferase activity"/>
    <property type="evidence" value="ECO:0007669"/>
    <property type="project" value="InterPro"/>
</dbReference>
<dbReference type="SUPFAM" id="SSF53335">
    <property type="entry name" value="S-adenosyl-L-methionine-dependent methyltransferases"/>
    <property type="match status" value="1"/>
</dbReference>
<protein>
    <submittedName>
        <fullName evidence="2">Methyltransferase domain protein</fullName>
    </submittedName>
</protein>
<dbReference type="Proteomes" id="UP000003416">
    <property type="component" value="Unassembled WGS sequence"/>
</dbReference>
<dbReference type="InterPro" id="IPR029063">
    <property type="entry name" value="SAM-dependent_MTases_sf"/>
</dbReference>
<dbReference type="CDD" id="cd02440">
    <property type="entry name" value="AdoMet_MTases"/>
    <property type="match status" value="1"/>
</dbReference>
<evidence type="ECO:0000313" key="2">
    <source>
        <dbReference type="EMBL" id="EGF57329.1"/>
    </source>
</evidence>
<dbReference type="HOGENOM" id="CLU_071501_0_0_10"/>
<organism evidence="2 3">
    <name type="scientific">Bacteroides fluxus YIT 12057</name>
    <dbReference type="NCBI Taxonomy" id="763034"/>
    <lineage>
        <taxon>Bacteria</taxon>
        <taxon>Pseudomonadati</taxon>
        <taxon>Bacteroidota</taxon>
        <taxon>Bacteroidia</taxon>
        <taxon>Bacteroidales</taxon>
        <taxon>Bacteroidaceae</taxon>
        <taxon>Bacteroides</taxon>
    </lineage>
</organism>
<dbReference type="eggNOG" id="COG2227">
    <property type="taxonomic scope" value="Bacteria"/>
</dbReference>
<dbReference type="EMBL" id="AFBN01000032">
    <property type="protein sequence ID" value="EGF57329.1"/>
    <property type="molecule type" value="Genomic_DNA"/>
</dbReference>
<dbReference type="GeneID" id="86049379"/>
<proteinExistence type="predicted"/>
<comment type="caution">
    <text evidence="2">The sequence shown here is derived from an EMBL/GenBank/DDBJ whole genome shotgun (WGS) entry which is preliminary data.</text>
</comment>
<dbReference type="STRING" id="763034.HMPREF9446_01756"/>
<accession>F3PSP4</accession>
<dbReference type="InterPro" id="IPR013216">
    <property type="entry name" value="Methyltransf_11"/>
</dbReference>